<accession>A0A3B3UKH5</accession>
<comment type="function">
    <text evidence="19">Catalyzes the initial reaction in O-linked oligosaccharide biosynthesis, the transfer of an N-acetyl-D-galactosamine residue to a serine or threonine residue on the protein receptor. Has activity toward Muc5Ac and EA2 peptide substrates.</text>
</comment>
<evidence type="ECO:0000256" key="17">
    <source>
        <dbReference type="ARBA" id="ARBA00050905"/>
    </source>
</evidence>
<dbReference type="GO" id="GO:0046872">
    <property type="term" value="F:metal ion binding"/>
    <property type="evidence" value="ECO:0007669"/>
    <property type="project" value="UniProtKB-KW"/>
</dbReference>
<evidence type="ECO:0000256" key="9">
    <source>
        <dbReference type="ARBA" id="ARBA00022734"/>
    </source>
</evidence>
<dbReference type="InterPro" id="IPR000772">
    <property type="entry name" value="Ricin_B_lectin"/>
</dbReference>
<dbReference type="Pfam" id="PF00535">
    <property type="entry name" value="Glycos_transf_2"/>
    <property type="match status" value="1"/>
</dbReference>
<evidence type="ECO:0000256" key="1">
    <source>
        <dbReference type="ARBA" id="ARBA00001936"/>
    </source>
</evidence>
<comment type="catalytic activity">
    <reaction evidence="17">
        <text>L-threonyl-[protein] + UDP-N-acetyl-alpha-D-galactosamine = a 3-O-[N-acetyl-alpha-D-galactosaminyl]-L-threonyl-[protein] + UDP + H(+)</text>
        <dbReference type="Rhea" id="RHEA:52424"/>
        <dbReference type="Rhea" id="RHEA-COMP:11060"/>
        <dbReference type="Rhea" id="RHEA-COMP:11689"/>
        <dbReference type="ChEBI" id="CHEBI:15378"/>
        <dbReference type="ChEBI" id="CHEBI:30013"/>
        <dbReference type="ChEBI" id="CHEBI:58223"/>
        <dbReference type="ChEBI" id="CHEBI:67138"/>
        <dbReference type="ChEBI" id="CHEBI:87075"/>
        <dbReference type="EC" id="2.4.1.41"/>
    </reaction>
</comment>
<reference evidence="22" key="1">
    <citation type="submission" date="2025-08" db="UniProtKB">
        <authorList>
            <consortium name="Ensembl"/>
        </authorList>
    </citation>
    <scope>IDENTIFICATION</scope>
</reference>
<keyword evidence="13" id="KW-0472">Membrane</keyword>
<keyword evidence="16 20" id="KW-0464">Manganese</keyword>
<keyword evidence="10" id="KW-0735">Signal-anchor</keyword>
<keyword evidence="9 20" id="KW-0430">Lectin</keyword>
<evidence type="ECO:0000256" key="15">
    <source>
        <dbReference type="ARBA" id="ARBA00023180"/>
    </source>
</evidence>
<evidence type="ECO:0000313" key="23">
    <source>
        <dbReference type="Proteomes" id="UP000261500"/>
    </source>
</evidence>
<keyword evidence="6 20" id="KW-0808">Transferase</keyword>
<comment type="subcellular location">
    <subcellularLocation>
        <location evidence="2 20">Golgi apparatus membrane</location>
        <topology evidence="2 20">Single-pass type II membrane protein</topology>
    </subcellularLocation>
</comment>
<dbReference type="Proteomes" id="UP000261500">
    <property type="component" value="Unplaced"/>
</dbReference>
<dbReference type="InterPro" id="IPR001173">
    <property type="entry name" value="Glyco_trans_2-like"/>
</dbReference>
<sequence>MRRKEKRLLQVTGLLLAAALFFPNVGLWSLYRDRVLDSGSAGSADGPSRISALLQGLSQKVVQVGVDGVRRVDWHDHEAIRRDAARIGNGEQGKPFPLTETDRVDQAYRENGFNIYVSNRISLNRSLPDIRHENCKQTLYAEKLPNTSIIIPFHNEGWSSLLRTVHSVINRSPPELIAEIILVDDFSDKEHLKVALEDYMTRIPKVRILRTKKREGLIRTRLLGAATAKGEVITFLDSHCEANVNWLPPLLDRIAQNRKTIVCPMIDVIDHDHFGYDTQAGDAMRGAFDWEMYYKRIPIPPEMKRDDPTEPFESPVMAGGLFAVDRKWFWELGGYDTGLEIWGGEQYEISFKVWMCGGRMEDIPCSRVGHIYRKYVPYKIPGGISLAKNLKRVAEVWMDEYAEYVYQHRPEYRHLSAGDMTAQKELRSRLGCKNFRWFMSEVAWDLPRHYPPVEPPAAAWGEIRNVGSGMCMEIKHFVSGSPIRLETCVKSRGEISWSHGQVLTFGWREDIRVGEPNHTRKVCFDAVSHNSPVTLYDCHGMKGNQLWRYRKDKSLYHPVSNSCIDSSTSERRVFMNTCDPTSLSQQWLFERTNATVLEHFNRGTD</sequence>
<dbReference type="GeneID" id="106959512"/>
<keyword evidence="5 20" id="KW-0328">Glycosyltransferase</keyword>
<evidence type="ECO:0000256" key="14">
    <source>
        <dbReference type="ARBA" id="ARBA00023157"/>
    </source>
</evidence>
<keyword evidence="11" id="KW-1133">Transmembrane helix</keyword>
<keyword evidence="8" id="KW-0479">Metal-binding</keyword>
<dbReference type="SUPFAM" id="SSF50370">
    <property type="entry name" value="Ricin B-like lectins"/>
    <property type="match status" value="1"/>
</dbReference>
<name>A0A3B3UKH5_9TELE</name>
<keyword evidence="12 20" id="KW-0333">Golgi apparatus</keyword>
<evidence type="ECO:0000313" key="22">
    <source>
        <dbReference type="Ensembl" id="ENSPLAP00000013855.1"/>
    </source>
</evidence>
<dbReference type="SUPFAM" id="SSF53448">
    <property type="entry name" value="Nucleotide-diphospho-sugar transferases"/>
    <property type="match status" value="1"/>
</dbReference>
<dbReference type="PANTHER" id="PTHR11675">
    <property type="entry name" value="N-ACETYLGALACTOSAMINYLTRANSFERASE"/>
    <property type="match status" value="1"/>
</dbReference>
<evidence type="ECO:0000256" key="16">
    <source>
        <dbReference type="ARBA" id="ARBA00023211"/>
    </source>
</evidence>
<dbReference type="Ensembl" id="ENSPLAT00000021970.1">
    <property type="protein sequence ID" value="ENSPLAP00000013855.1"/>
    <property type="gene ID" value="ENSPLAG00000017434.1"/>
</dbReference>
<evidence type="ECO:0000256" key="3">
    <source>
        <dbReference type="ARBA" id="ARBA00004922"/>
    </source>
</evidence>
<reference evidence="22" key="2">
    <citation type="submission" date="2025-09" db="UniProtKB">
        <authorList>
            <consortium name="Ensembl"/>
        </authorList>
    </citation>
    <scope>IDENTIFICATION</scope>
</reference>
<evidence type="ECO:0000256" key="10">
    <source>
        <dbReference type="ARBA" id="ARBA00022968"/>
    </source>
</evidence>
<evidence type="ECO:0000256" key="6">
    <source>
        <dbReference type="ARBA" id="ARBA00022679"/>
    </source>
</evidence>
<dbReference type="FunFam" id="2.80.10.50:FF:000011">
    <property type="entry name" value="Polypeptide N-acetylgalactosaminyltransferase"/>
    <property type="match status" value="1"/>
</dbReference>
<proteinExistence type="inferred from homology"/>
<dbReference type="STRING" id="48699.ENSPLAP00000013855"/>
<evidence type="ECO:0000256" key="2">
    <source>
        <dbReference type="ARBA" id="ARBA00004323"/>
    </source>
</evidence>
<dbReference type="SMART" id="SM00458">
    <property type="entry name" value="RICIN"/>
    <property type="match status" value="1"/>
</dbReference>
<evidence type="ECO:0000256" key="18">
    <source>
        <dbReference type="ARBA" id="ARBA00052209"/>
    </source>
</evidence>
<dbReference type="GO" id="GO:0030246">
    <property type="term" value="F:carbohydrate binding"/>
    <property type="evidence" value="ECO:0007669"/>
    <property type="project" value="UniProtKB-KW"/>
</dbReference>
<dbReference type="FunFam" id="3.90.550.10:FF:000029">
    <property type="entry name" value="Polypeptide N-acetylgalactosaminyltransferase"/>
    <property type="match status" value="1"/>
</dbReference>
<dbReference type="InterPro" id="IPR035992">
    <property type="entry name" value="Ricin_B-like_lectins"/>
</dbReference>
<keyword evidence="23" id="KW-1185">Reference proteome</keyword>
<comment type="cofactor">
    <cofactor evidence="1 20">
        <name>Mn(2+)</name>
        <dbReference type="ChEBI" id="CHEBI:29035"/>
    </cofactor>
</comment>
<keyword evidence="7" id="KW-0812">Transmembrane</keyword>
<evidence type="ECO:0000256" key="20">
    <source>
        <dbReference type="RuleBase" id="RU361242"/>
    </source>
</evidence>
<comment type="similarity">
    <text evidence="4 20">Belongs to the glycosyltransferase 2 family. GalNAc-T subfamily.</text>
</comment>
<dbReference type="CDD" id="cd02510">
    <property type="entry name" value="pp-GalNAc-T"/>
    <property type="match status" value="1"/>
</dbReference>
<evidence type="ECO:0000256" key="11">
    <source>
        <dbReference type="ARBA" id="ARBA00022989"/>
    </source>
</evidence>
<dbReference type="OrthoDB" id="6119243at2759"/>
<organism evidence="22 23">
    <name type="scientific">Poecilia latipinna</name>
    <name type="common">sailfin molly</name>
    <dbReference type="NCBI Taxonomy" id="48699"/>
    <lineage>
        <taxon>Eukaryota</taxon>
        <taxon>Metazoa</taxon>
        <taxon>Chordata</taxon>
        <taxon>Craniata</taxon>
        <taxon>Vertebrata</taxon>
        <taxon>Euteleostomi</taxon>
        <taxon>Actinopterygii</taxon>
        <taxon>Neopterygii</taxon>
        <taxon>Teleostei</taxon>
        <taxon>Neoteleostei</taxon>
        <taxon>Acanthomorphata</taxon>
        <taxon>Ovalentaria</taxon>
        <taxon>Atherinomorphae</taxon>
        <taxon>Cyprinodontiformes</taxon>
        <taxon>Poeciliidae</taxon>
        <taxon>Poeciliinae</taxon>
        <taxon>Poecilia</taxon>
    </lineage>
</organism>
<dbReference type="GeneTree" id="ENSGT00940000156690"/>
<dbReference type="UniPathway" id="UPA00378"/>
<keyword evidence="15" id="KW-0325">Glycoprotein</keyword>
<evidence type="ECO:0000256" key="12">
    <source>
        <dbReference type="ARBA" id="ARBA00023034"/>
    </source>
</evidence>
<dbReference type="RefSeq" id="XP_014907617.1">
    <property type="nucleotide sequence ID" value="XM_015052131.1"/>
</dbReference>
<evidence type="ECO:0000259" key="21">
    <source>
        <dbReference type="SMART" id="SM00458"/>
    </source>
</evidence>
<dbReference type="Pfam" id="PF00652">
    <property type="entry name" value="Ricin_B_lectin"/>
    <property type="match status" value="1"/>
</dbReference>
<evidence type="ECO:0000256" key="19">
    <source>
        <dbReference type="ARBA" id="ARBA00056323"/>
    </source>
</evidence>
<protein>
    <recommendedName>
        <fullName evidence="20">Polypeptide N-acetylgalactosaminyltransferase</fullName>
        <ecNumber evidence="20">2.4.1.-</ecNumber>
    </recommendedName>
    <alternativeName>
        <fullName evidence="20">Protein-UDP acetylgalactosaminyltransferase</fullName>
    </alternativeName>
</protein>
<dbReference type="PANTHER" id="PTHR11675:SF41">
    <property type="entry name" value="POLYPEPTIDE N-ACETYLGALACTOSAMINYLTRANSFERASE 10"/>
    <property type="match status" value="1"/>
</dbReference>
<dbReference type="EC" id="2.4.1.-" evidence="20"/>
<dbReference type="InterPro" id="IPR029044">
    <property type="entry name" value="Nucleotide-diphossugar_trans"/>
</dbReference>
<dbReference type="Gene3D" id="3.90.550.10">
    <property type="entry name" value="Spore Coat Polysaccharide Biosynthesis Protein SpsA, Chain A"/>
    <property type="match status" value="1"/>
</dbReference>
<dbReference type="GO" id="GO:0004653">
    <property type="term" value="F:polypeptide N-acetylgalactosaminyltransferase activity"/>
    <property type="evidence" value="ECO:0007669"/>
    <property type="project" value="UniProtKB-EC"/>
</dbReference>
<dbReference type="GO" id="GO:0006493">
    <property type="term" value="P:protein O-linked glycosylation"/>
    <property type="evidence" value="ECO:0007669"/>
    <property type="project" value="UniProtKB-ARBA"/>
</dbReference>
<evidence type="ECO:0000256" key="4">
    <source>
        <dbReference type="ARBA" id="ARBA00005680"/>
    </source>
</evidence>
<feature type="domain" description="Ricin B lectin" evidence="21">
    <location>
        <begin position="460"/>
        <end position="590"/>
    </location>
</feature>
<evidence type="ECO:0000256" key="7">
    <source>
        <dbReference type="ARBA" id="ARBA00022692"/>
    </source>
</evidence>
<dbReference type="Gene3D" id="2.80.10.50">
    <property type="match status" value="1"/>
</dbReference>
<comment type="pathway">
    <text evidence="3 20">Protein modification; protein glycosylation.</text>
</comment>
<keyword evidence="14 20" id="KW-1015">Disulfide bond</keyword>
<evidence type="ECO:0000256" key="8">
    <source>
        <dbReference type="ARBA" id="ARBA00022723"/>
    </source>
</evidence>
<evidence type="ECO:0000256" key="5">
    <source>
        <dbReference type="ARBA" id="ARBA00022676"/>
    </source>
</evidence>
<dbReference type="AlphaFoldDB" id="A0A3B3UKH5"/>
<dbReference type="KEGG" id="plai:106959512"/>
<dbReference type="InterPro" id="IPR045885">
    <property type="entry name" value="GalNAc-T"/>
</dbReference>
<dbReference type="PROSITE" id="PS50231">
    <property type="entry name" value="RICIN_B_LECTIN"/>
    <property type="match status" value="1"/>
</dbReference>
<evidence type="ECO:0000256" key="13">
    <source>
        <dbReference type="ARBA" id="ARBA00023136"/>
    </source>
</evidence>
<comment type="catalytic activity">
    <reaction evidence="18">
        <text>L-seryl-[protein] + UDP-N-acetyl-alpha-D-galactosamine = a 3-O-[N-acetyl-alpha-D-galactosaminyl]-L-seryl-[protein] + UDP + H(+)</text>
        <dbReference type="Rhea" id="RHEA:23956"/>
        <dbReference type="Rhea" id="RHEA-COMP:9863"/>
        <dbReference type="Rhea" id="RHEA-COMP:12788"/>
        <dbReference type="ChEBI" id="CHEBI:15378"/>
        <dbReference type="ChEBI" id="CHEBI:29999"/>
        <dbReference type="ChEBI" id="CHEBI:53604"/>
        <dbReference type="ChEBI" id="CHEBI:58223"/>
        <dbReference type="ChEBI" id="CHEBI:67138"/>
        <dbReference type="EC" id="2.4.1.41"/>
    </reaction>
</comment>
<dbReference type="GO" id="GO:0000139">
    <property type="term" value="C:Golgi membrane"/>
    <property type="evidence" value="ECO:0007669"/>
    <property type="project" value="UniProtKB-SubCell"/>
</dbReference>